<comment type="similarity">
    <text evidence="1">Belongs to the inositol polyphosphate 5-phosphatase family.</text>
</comment>
<proteinExistence type="inferred from homology"/>
<name>A0ABR2RRJ8_9ROSI</name>
<keyword evidence="2" id="KW-0378">Hydrolase</keyword>
<dbReference type="Pfam" id="PF22669">
    <property type="entry name" value="Exo_endo_phos2"/>
    <property type="match status" value="1"/>
</dbReference>
<dbReference type="PANTHER" id="PTHR45666:SF22">
    <property type="entry name" value="TYPE I INOSITOL POLYPHOSPHATE 5-PHOSPHATASE 4"/>
    <property type="match status" value="1"/>
</dbReference>
<evidence type="ECO:0000313" key="5">
    <source>
        <dbReference type="Proteomes" id="UP001396334"/>
    </source>
</evidence>
<dbReference type="InterPro" id="IPR000300">
    <property type="entry name" value="IPPc"/>
</dbReference>
<keyword evidence="5" id="KW-1185">Reference proteome</keyword>
<evidence type="ECO:0000256" key="2">
    <source>
        <dbReference type="ARBA" id="ARBA00022801"/>
    </source>
</evidence>
<protein>
    <recommendedName>
        <fullName evidence="3">Inositol polyphosphate-related phosphatase domain-containing protein</fullName>
    </recommendedName>
</protein>
<evidence type="ECO:0000259" key="3">
    <source>
        <dbReference type="Pfam" id="PF22669"/>
    </source>
</evidence>
<dbReference type="EMBL" id="JBBPBN010000021">
    <property type="protein sequence ID" value="KAK9015580.1"/>
    <property type="molecule type" value="Genomic_DNA"/>
</dbReference>
<evidence type="ECO:0000256" key="1">
    <source>
        <dbReference type="ARBA" id="ARBA00010768"/>
    </source>
</evidence>
<dbReference type="PANTHER" id="PTHR45666">
    <property type="entry name" value="TYPE IV INOSITOL POLYPHOSPHATE 5-PHOSPHATASE 9"/>
    <property type="match status" value="1"/>
</dbReference>
<evidence type="ECO:0000313" key="4">
    <source>
        <dbReference type="EMBL" id="KAK9015580.1"/>
    </source>
</evidence>
<reference evidence="4 5" key="1">
    <citation type="journal article" date="2024" name="G3 (Bethesda)">
        <title>Genome assembly of Hibiscus sabdariffa L. provides insights into metabolisms of medicinal natural products.</title>
        <authorList>
            <person name="Kim T."/>
        </authorList>
    </citation>
    <scope>NUCLEOTIDE SEQUENCE [LARGE SCALE GENOMIC DNA]</scope>
    <source>
        <strain evidence="4">TK-2024</strain>
        <tissue evidence="4">Old leaves</tissue>
    </source>
</reference>
<accession>A0ABR2RRJ8</accession>
<gene>
    <name evidence="4" type="ORF">V6N11_006680</name>
</gene>
<dbReference type="Gene3D" id="3.60.10.10">
    <property type="entry name" value="Endonuclease/exonuclease/phosphatase"/>
    <property type="match status" value="1"/>
</dbReference>
<sequence>MVLQLRMEQRRGHVFDGWSEGKIYFPPTYKYSNNSDRYAGEDRHPKKKRRTPAWCDRILWYGRGLYQLSYVCGESKFSDHRPVYSVFSAEVESINLNRMRKSMSCSSARIEVEELLPQPHRYTEPSFF</sequence>
<organism evidence="4 5">
    <name type="scientific">Hibiscus sabdariffa</name>
    <name type="common">roselle</name>
    <dbReference type="NCBI Taxonomy" id="183260"/>
    <lineage>
        <taxon>Eukaryota</taxon>
        <taxon>Viridiplantae</taxon>
        <taxon>Streptophyta</taxon>
        <taxon>Embryophyta</taxon>
        <taxon>Tracheophyta</taxon>
        <taxon>Spermatophyta</taxon>
        <taxon>Magnoliopsida</taxon>
        <taxon>eudicotyledons</taxon>
        <taxon>Gunneridae</taxon>
        <taxon>Pentapetalae</taxon>
        <taxon>rosids</taxon>
        <taxon>malvids</taxon>
        <taxon>Malvales</taxon>
        <taxon>Malvaceae</taxon>
        <taxon>Malvoideae</taxon>
        <taxon>Hibiscus</taxon>
    </lineage>
</organism>
<dbReference type="InterPro" id="IPR036691">
    <property type="entry name" value="Endo/exonu/phosph_ase_sf"/>
</dbReference>
<dbReference type="Proteomes" id="UP001396334">
    <property type="component" value="Unassembled WGS sequence"/>
</dbReference>
<feature type="domain" description="Inositol polyphosphate-related phosphatase" evidence="3">
    <location>
        <begin position="4"/>
        <end position="85"/>
    </location>
</feature>
<dbReference type="InterPro" id="IPR045849">
    <property type="entry name" value="IP5P_plant"/>
</dbReference>
<dbReference type="SUPFAM" id="SSF56219">
    <property type="entry name" value="DNase I-like"/>
    <property type="match status" value="1"/>
</dbReference>
<comment type="caution">
    <text evidence="4">The sequence shown here is derived from an EMBL/GenBank/DDBJ whole genome shotgun (WGS) entry which is preliminary data.</text>
</comment>